<organism evidence="3 4">
    <name type="scientific">Stegodyphus mimosarum</name>
    <name type="common">African social velvet spider</name>
    <dbReference type="NCBI Taxonomy" id="407821"/>
    <lineage>
        <taxon>Eukaryota</taxon>
        <taxon>Metazoa</taxon>
        <taxon>Ecdysozoa</taxon>
        <taxon>Arthropoda</taxon>
        <taxon>Chelicerata</taxon>
        <taxon>Arachnida</taxon>
        <taxon>Araneae</taxon>
        <taxon>Araneomorphae</taxon>
        <taxon>Entelegynae</taxon>
        <taxon>Eresoidea</taxon>
        <taxon>Eresidae</taxon>
        <taxon>Stegodyphus</taxon>
    </lineage>
</organism>
<feature type="transmembrane region" description="Helical" evidence="2">
    <location>
        <begin position="71"/>
        <end position="89"/>
    </location>
</feature>
<feature type="transmembrane region" description="Helical" evidence="2">
    <location>
        <begin position="95"/>
        <end position="119"/>
    </location>
</feature>
<protein>
    <submittedName>
        <fullName evidence="3">Transmembrane protein 70-like protein, mitochondrial</fullName>
    </submittedName>
</protein>
<dbReference type="EMBL" id="KK115075">
    <property type="protein sequence ID" value="KFM64111.1"/>
    <property type="molecule type" value="Genomic_DNA"/>
</dbReference>
<gene>
    <name evidence="3" type="ORF">X975_09664</name>
</gene>
<dbReference type="PANTHER" id="PTHR13281">
    <property type="entry name" value="TRANSMEMBRANE PROTEIN 70, MITOCHONDRIAL"/>
    <property type="match status" value="1"/>
</dbReference>
<reference evidence="3 4" key="1">
    <citation type="submission" date="2013-11" db="EMBL/GenBank/DDBJ databases">
        <title>Genome sequencing of Stegodyphus mimosarum.</title>
        <authorList>
            <person name="Bechsgaard J."/>
        </authorList>
    </citation>
    <scope>NUCLEOTIDE SEQUENCE [LARGE SCALE GENOMIC DNA]</scope>
</reference>
<dbReference type="Proteomes" id="UP000054359">
    <property type="component" value="Unassembled WGS sequence"/>
</dbReference>
<name>A0A087TG72_STEMI</name>
<dbReference type="GO" id="GO:0033615">
    <property type="term" value="P:mitochondrial proton-transporting ATP synthase complex assembly"/>
    <property type="evidence" value="ECO:0007669"/>
    <property type="project" value="TreeGrafter"/>
</dbReference>
<dbReference type="STRING" id="407821.A0A087TG72"/>
<dbReference type="OrthoDB" id="156886at2759"/>
<evidence type="ECO:0000313" key="4">
    <source>
        <dbReference type="Proteomes" id="UP000054359"/>
    </source>
</evidence>
<keyword evidence="2 3" id="KW-0812">Transmembrane</keyword>
<dbReference type="Pfam" id="PF06979">
    <property type="entry name" value="TMEM70"/>
    <property type="match status" value="1"/>
</dbReference>
<comment type="similarity">
    <text evidence="1">Belongs to the TMEM70 family.</text>
</comment>
<dbReference type="InterPro" id="IPR009724">
    <property type="entry name" value="TMEM70"/>
</dbReference>
<keyword evidence="4" id="KW-1185">Reference proteome</keyword>
<sequence>MNFRPLAKNLRFIISCKIHCRKFQQPYIINNYEWSRKVHSSSLLYTDSPSKSSEILVYEGLLKKRIKIVKLLSLSTSVLGFGILPVIVYDLCKMNIFVGCLTGVMSSFFLSTPFILHWITKRYVIELNFDPESKTFSAKTFNIVSQLQELKFKATDVTVPELPGVLTSFYVNGVPLFVDARMVKEPDVYSHMMGYD</sequence>
<dbReference type="PANTHER" id="PTHR13281:SF0">
    <property type="entry name" value="TRANSMEMBRANE PROTEIN 70, MITOCHONDRIAL"/>
    <property type="match status" value="1"/>
</dbReference>
<dbReference type="AlphaFoldDB" id="A0A087TG72"/>
<proteinExistence type="inferred from homology"/>
<accession>A0A087TG72</accession>
<dbReference type="GO" id="GO:0031966">
    <property type="term" value="C:mitochondrial membrane"/>
    <property type="evidence" value="ECO:0007669"/>
    <property type="project" value="TreeGrafter"/>
</dbReference>
<feature type="non-terminal residue" evidence="3">
    <location>
        <position position="196"/>
    </location>
</feature>
<dbReference type="InterPro" id="IPR045325">
    <property type="entry name" value="TMEM70/TMEM186/TMEM223"/>
</dbReference>
<evidence type="ECO:0000313" key="3">
    <source>
        <dbReference type="EMBL" id="KFM64111.1"/>
    </source>
</evidence>
<keyword evidence="2" id="KW-0472">Membrane</keyword>
<dbReference type="OMA" id="MLFTYPQ"/>
<keyword evidence="2" id="KW-1133">Transmembrane helix</keyword>
<evidence type="ECO:0000256" key="1">
    <source>
        <dbReference type="ARBA" id="ARBA00005280"/>
    </source>
</evidence>
<evidence type="ECO:0000256" key="2">
    <source>
        <dbReference type="SAM" id="Phobius"/>
    </source>
</evidence>